<organism>
    <name type="scientific">Ixodes scapularis</name>
    <name type="common">Black-legged tick</name>
    <name type="synonym">Deer tick</name>
    <dbReference type="NCBI Taxonomy" id="6945"/>
    <lineage>
        <taxon>Eukaryota</taxon>
        <taxon>Metazoa</taxon>
        <taxon>Ecdysozoa</taxon>
        <taxon>Arthropoda</taxon>
        <taxon>Chelicerata</taxon>
        <taxon>Arachnida</taxon>
        <taxon>Acari</taxon>
        <taxon>Parasitiformes</taxon>
        <taxon>Ixodida</taxon>
        <taxon>Ixodoidea</taxon>
        <taxon>Ixodidae</taxon>
        <taxon>Ixodinae</taxon>
        <taxon>Ixodes</taxon>
    </lineage>
</organism>
<protein>
    <submittedName>
        <fullName evidence="2">Uncharacterized protein</fullName>
    </submittedName>
</protein>
<feature type="non-terminal residue" evidence="2">
    <location>
        <position position="51"/>
    </location>
</feature>
<evidence type="ECO:0000313" key="2">
    <source>
        <dbReference type="EMBL" id="EEC08022.1"/>
    </source>
</evidence>
<proteinExistence type="predicted"/>
<name>B7PN50_IXOSC</name>
<dbReference type="AlphaFoldDB" id="B7PN50"/>
<dbReference type="HOGENOM" id="CLU_3130180_0_0_1"/>
<dbReference type="PaxDb" id="6945-B7PN50"/>
<evidence type="ECO:0000256" key="1">
    <source>
        <dbReference type="SAM" id="MobiDB-lite"/>
    </source>
</evidence>
<gene>
    <name evidence="2" type="ORF">IscW_ISCW018792</name>
</gene>
<feature type="non-terminal residue" evidence="2">
    <location>
        <position position="1"/>
    </location>
</feature>
<accession>B7PN50</accession>
<sequence>YTHSKGRSLRTLYEYGVPRTGGGPRSEQEPTRRPMRRLLRVRMRQLHKPQR</sequence>
<feature type="region of interest" description="Disordered" evidence="1">
    <location>
        <begin position="1"/>
        <end position="36"/>
    </location>
</feature>
<reference evidence="2" key="1">
    <citation type="submission" date="2008-03" db="EMBL/GenBank/DDBJ databases">
        <title>Annotation of Ixodes scapularis.</title>
        <authorList>
            <consortium name="Ixodes scapularis Genome Project Consortium"/>
            <person name="Caler E."/>
            <person name="Hannick L.I."/>
            <person name="Bidwell S."/>
            <person name="Joardar V."/>
            <person name="Thiagarajan M."/>
            <person name="Amedeo P."/>
            <person name="Galinsky K.J."/>
            <person name="Schobel S."/>
            <person name="Inman J."/>
            <person name="Hostetler J."/>
            <person name="Miller J."/>
            <person name="Hammond M."/>
            <person name="Megy K."/>
            <person name="Lawson D."/>
            <person name="Kodira C."/>
            <person name="Sutton G."/>
            <person name="Meyer J."/>
            <person name="Hill C.A."/>
            <person name="Birren B."/>
            <person name="Nene V."/>
            <person name="Collins F."/>
            <person name="Alarcon-Chaidez F."/>
            <person name="Wikel S."/>
            <person name="Strausberg R."/>
        </authorList>
    </citation>
    <scope>NUCLEOTIDE SEQUENCE [LARGE SCALE GENOMIC DNA]</scope>
    <source>
        <strain evidence="2">Wikel colony</strain>
    </source>
</reference>
<dbReference type="EMBL" id="DS749974">
    <property type="protein sequence ID" value="EEC08022.1"/>
    <property type="molecule type" value="Genomic_DNA"/>
</dbReference>